<feature type="transmembrane region" description="Helical" evidence="5">
    <location>
        <begin position="291"/>
        <end position="309"/>
    </location>
</feature>
<evidence type="ECO:0000256" key="2">
    <source>
        <dbReference type="ARBA" id="ARBA00022692"/>
    </source>
</evidence>
<keyword evidence="3 5" id="KW-1133">Transmembrane helix</keyword>
<evidence type="ECO:0000256" key="5">
    <source>
        <dbReference type="SAM" id="Phobius"/>
    </source>
</evidence>
<evidence type="ECO:0000313" key="6">
    <source>
        <dbReference type="EMBL" id="CUI15499.1"/>
    </source>
</evidence>
<dbReference type="GO" id="GO:0016020">
    <property type="term" value="C:membrane"/>
    <property type="evidence" value="ECO:0007669"/>
    <property type="project" value="UniProtKB-SubCell"/>
</dbReference>
<dbReference type="EMBL" id="CYKH01002197">
    <property type="protein sequence ID" value="CUI15499.1"/>
    <property type="molecule type" value="Genomic_DNA"/>
</dbReference>
<dbReference type="PROSITE" id="PS51257">
    <property type="entry name" value="PROKAR_LIPOPROTEIN"/>
    <property type="match status" value="1"/>
</dbReference>
<gene>
    <name evidence="6" type="ORF">BSAL_44970</name>
</gene>
<evidence type="ECO:0000256" key="3">
    <source>
        <dbReference type="ARBA" id="ARBA00022989"/>
    </source>
</evidence>
<feature type="transmembrane region" description="Helical" evidence="5">
    <location>
        <begin position="42"/>
        <end position="60"/>
    </location>
</feature>
<dbReference type="AlphaFoldDB" id="A0A0S4KLX3"/>
<keyword evidence="4 5" id="KW-0472">Membrane</keyword>
<dbReference type="OrthoDB" id="417037at2759"/>
<dbReference type="PANTHER" id="PTHR11132">
    <property type="entry name" value="SOLUTE CARRIER FAMILY 35"/>
    <property type="match status" value="1"/>
</dbReference>
<dbReference type="InterPro" id="IPR050186">
    <property type="entry name" value="TPT_transporter"/>
</dbReference>
<sequence length="355" mass="39080">MNMLKEKPVLASLLICSFYSVLSTGCILHNKYVLSSIMPHESILMLSQIVFTISFILLVGKRVTEGTPPSDSDSIWRFLVPRYTLYHSRGDWVVGVSFSLSVITGIYCLSYLTVPTFAAVKKSGMLISWLMELQNPSSTTWTCLPSLLMVTFGSIAQTWFDLEFSMAGVVHGFLSCFFQSASFEIGKRMVTHGKDLWSVLFINSVVSLIVQLSYMTLYGDSHLIETTISAIVFGNEQSLQLLTNKNPDIEHAARATRGQVGGHLLLNCVLVLLMNFSVFLNCTVNSPLAHVVTGNVKANFTTICAIILFSLNVHVIGYLGISAAALGGAWFSWIKYDAECKRKAAQVIALESGDK</sequence>
<feature type="transmembrane region" description="Helical" evidence="5">
    <location>
        <begin position="315"/>
        <end position="334"/>
    </location>
</feature>
<evidence type="ECO:0000313" key="7">
    <source>
        <dbReference type="Proteomes" id="UP000051952"/>
    </source>
</evidence>
<feature type="transmembrane region" description="Helical" evidence="5">
    <location>
        <begin position="166"/>
        <end position="185"/>
    </location>
</feature>
<proteinExistence type="predicted"/>
<comment type="subcellular location">
    <subcellularLocation>
        <location evidence="1">Membrane</location>
        <topology evidence="1">Multi-pass membrane protein</topology>
    </subcellularLocation>
</comment>
<reference evidence="7" key="1">
    <citation type="submission" date="2015-09" db="EMBL/GenBank/DDBJ databases">
        <authorList>
            <consortium name="Pathogen Informatics"/>
        </authorList>
    </citation>
    <scope>NUCLEOTIDE SEQUENCE [LARGE SCALE GENOMIC DNA]</scope>
    <source>
        <strain evidence="7">Lake Konstanz</strain>
    </source>
</reference>
<accession>A0A0S4KLX3</accession>
<keyword evidence="2 5" id="KW-0812">Transmembrane</keyword>
<feature type="transmembrane region" description="Helical" evidence="5">
    <location>
        <begin position="12"/>
        <end position="30"/>
    </location>
</feature>
<name>A0A0S4KLX3_BODSA</name>
<organism evidence="6 7">
    <name type="scientific">Bodo saltans</name>
    <name type="common">Flagellated protozoan</name>
    <dbReference type="NCBI Taxonomy" id="75058"/>
    <lineage>
        <taxon>Eukaryota</taxon>
        <taxon>Discoba</taxon>
        <taxon>Euglenozoa</taxon>
        <taxon>Kinetoplastea</taxon>
        <taxon>Metakinetoplastina</taxon>
        <taxon>Eubodonida</taxon>
        <taxon>Bodonidae</taxon>
        <taxon>Bodo</taxon>
    </lineage>
</organism>
<feature type="transmembrane region" description="Helical" evidence="5">
    <location>
        <begin position="264"/>
        <end position="284"/>
    </location>
</feature>
<protein>
    <submittedName>
        <fullName evidence="6">Membrane-associated protein, putative</fullName>
    </submittedName>
</protein>
<evidence type="ECO:0000256" key="1">
    <source>
        <dbReference type="ARBA" id="ARBA00004141"/>
    </source>
</evidence>
<feature type="transmembrane region" description="Helical" evidence="5">
    <location>
        <begin position="92"/>
        <end position="120"/>
    </location>
</feature>
<feature type="transmembrane region" description="Helical" evidence="5">
    <location>
        <begin position="197"/>
        <end position="217"/>
    </location>
</feature>
<dbReference type="Proteomes" id="UP000051952">
    <property type="component" value="Unassembled WGS sequence"/>
</dbReference>
<dbReference type="VEuPathDB" id="TriTrypDB:BSAL_44970"/>
<evidence type="ECO:0000256" key="4">
    <source>
        <dbReference type="ARBA" id="ARBA00023136"/>
    </source>
</evidence>
<keyword evidence="7" id="KW-1185">Reference proteome</keyword>